<dbReference type="AlphaFoldDB" id="A0A9W4XSQ7"/>
<organism evidence="2 3">
    <name type="scientific">Periconia digitata</name>
    <dbReference type="NCBI Taxonomy" id="1303443"/>
    <lineage>
        <taxon>Eukaryota</taxon>
        <taxon>Fungi</taxon>
        <taxon>Dikarya</taxon>
        <taxon>Ascomycota</taxon>
        <taxon>Pezizomycotina</taxon>
        <taxon>Dothideomycetes</taxon>
        <taxon>Pleosporomycetidae</taxon>
        <taxon>Pleosporales</taxon>
        <taxon>Massarineae</taxon>
        <taxon>Periconiaceae</taxon>
        <taxon>Periconia</taxon>
    </lineage>
</organism>
<dbReference type="PANTHER" id="PTHR46082">
    <property type="entry name" value="ATP/GTP-BINDING PROTEIN-RELATED"/>
    <property type="match status" value="1"/>
</dbReference>
<accession>A0A9W4XSQ7</accession>
<name>A0A9W4XSQ7_9PLEO</name>
<dbReference type="EMBL" id="CAOQHR010000006">
    <property type="protein sequence ID" value="CAI6336186.1"/>
    <property type="molecule type" value="Genomic_DNA"/>
</dbReference>
<dbReference type="Gene3D" id="3.40.50.300">
    <property type="entry name" value="P-loop containing nucleotide triphosphate hydrolases"/>
    <property type="match status" value="1"/>
</dbReference>
<dbReference type="InterPro" id="IPR027417">
    <property type="entry name" value="P-loop_NTPase"/>
</dbReference>
<dbReference type="Pfam" id="PF13424">
    <property type="entry name" value="TPR_12"/>
    <property type="match status" value="2"/>
</dbReference>
<dbReference type="InterPro" id="IPR011990">
    <property type="entry name" value="TPR-like_helical_dom_sf"/>
</dbReference>
<dbReference type="Pfam" id="PF00931">
    <property type="entry name" value="NB-ARC"/>
    <property type="match status" value="1"/>
</dbReference>
<dbReference type="SUPFAM" id="SSF48452">
    <property type="entry name" value="TPR-like"/>
    <property type="match status" value="2"/>
</dbReference>
<gene>
    <name evidence="2" type="ORF">PDIGIT_LOCUS9278</name>
</gene>
<proteinExistence type="predicted"/>
<dbReference type="Proteomes" id="UP001152607">
    <property type="component" value="Unassembled WGS sequence"/>
</dbReference>
<evidence type="ECO:0000313" key="3">
    <source>
        <dbReference type="Proteomes" id="UP001152607"/>
    </source>
</evidence>
<dbReference type="InterPro" id="IPR002182">
    <property type="entry name" value="NB-ARC"/>
</dbReference>
<dbReference type="InterPro" id="IPR019734">
    <property type="entry name" value="TPR_rpt"/>
</dbReference>
<sequence>MFFGTPHIGSDFASWGDTAARFVKLLMPETNRKVLKGLRENDWVLSDIDQRFRDLVLGMDGSMKIHSFQEACAAIGGKKIVDDSSSVLDLGDRFETVETISANHREMIKYKTRNDEGYRAVHKVLKNFLRDLESGQLDASGIAELPANDESLGLFTPPVELPVPIEAHHIIPPRNNGPFVGRDGIMSALNQLREQTETHARAALVGLGDFGKSDIALQYAHHVKESESHTHILWIHASNPTEFKRDLEDAAEKILSPEMRHSNMDHLQLMHDWLSDVTNGQWVMILDGVDDSIEPLERYIPSSSTGTVIVTSRNRVSVSNFAGSHENVIEVGPLEVEDAVGLFKSCAPFLEIYRPEVIKVVLSVDCMPYAIRQAGASIKESASPMPVGLYDLQQFKEQKQHILKQQWKDPKDAGMKKHSVLETWLVSFKYIFSTCTPAADILSLISVYGDGEIPTSLFKPILKEGEDQIPIDRALRPLLDFSLIKMTEGRNAVTVPQLVRLSANMWLEQSARLEEWKKESIRIMVNVYPSGEYGTWKTCEALIQHATVVIEHSIRDGEDALNKAQICRKLGRFFILKKKFSVAEDYLHREVGYLVDVKGPSDDETLSRLQDFGHILRVQEKFAEAEETFRRVIQGYESRHGPKHPTTFYAISHLGELLSNSGRFREAEDMLREALNGLKKLSGYGKGHPDTFPYILHLVLALKEMGALVKAEKKWRRAVKSFEKKAGPEHPKTVACRHNLGIALEWQEKYEDAEVIYHEILERLAKSPVTWNLQAADTIDRLVPLLWSQKRYVEAETLAFQGVEVRQRILGSEHPQTFKSQHTLSATFYLQGRAQEAISMMRCCVEEQEKALGSDFPDVISARSKLSRWQAEAADTKS</sequence>
<dbReference type="OrthoDB" id="1658288at2759"/>
<reference evidence="2" key="1">
    <citation type="submission" date="2023-01" db="EMBL/GenBank/DDBJ databases">
        <authorList>
            <person name="Van Ghelder C."/>
            <person name="Rancurel C."/>
        </authorList>
    </citation>
    <scope>NUCLEOTIDE SEQUENCE</scope>
    <source>
        <strain evidence="2">CNCM I-4278</strain>
    </source>
</reference>
<dbReference type="PANTHER" id="PTHR46082:SF6">
    <property type="entry name" value="AAA+ ATPASE DOMAIN-CONTAINING PROTEIN-RELATED"/>
    <property type="match status" value="1"/>
</dbReference>
<dbReference type="SMART" id="SM00028">
    <property type="entry name" value="TPR"/>
    <property type="match status" value="3"/>
</dbReference>
<dbReference type="Pfam" id="PF13374">
    <property type="entry name" value="TPR_10"/>
    <property type="match status" value="1"/>
</dbReference>
<evidence type="ECO:0000259" key="1">
    <source>
        <dbReference type="Pfam" id="PF00931"/>
    </source>
</evidence>
<dbReference type="Gene3D" id="1.25.40.10">
    <property type="entry name" value="Tetratricopeptide repeat domain"/>
    <property type="match status" value="2"/>
</dbReference>
<feature type="domain" description="NB-ARC" evidence="1">
    <location>
        <begin position="189"/>
        <end position="346"/>
    </location>
</feature>
<keyword evidence="3" id="KW-1185">Reference proteome</keyword>
<comment type="caution">
    <text evidence="2">The sequence shown here is derived from an EMBL/GenBank/DDBJ whole genome shotgun (WGS) entry which is preliminary data.</text>
</comment>
<dbReference type="SUPFAM" id="SSF52540">
    <property type="entry name" value="P-loop containing nucleoside triphosphate hydrolases"/>
    <property type="match status" value="1"/>
</dbReference>
<protein>
    <recommendedName>
        <fullName evidence="1">NB-ARC domain-containing protein</fullName>
    </recommendedName>
</protein>
<dbReference type="GO" id="GO:0043531">
    <property type="term" value="F:ADP binding"/>
    <property type="evidence" value="ECO:0007669"/>
    <property type="project" value="InterPro"/>
</dbReference>
<evidence type="ECO:0000313" key="2">
    <source>
        <dbReference type="EMBL" id="CAI6336186.1"/>
    </source>
</evidence>
<dbReference type="InterPro" id="IPR053137">
    <property type="entry name" value="NLR-like"/>
</dbReference>